<reference evidence="3 4" key="1">
    <citation type="submission" date="2013-07" db="EMBL/GenBank/DDBJ databases">
        <title>Draft genome sequence of Pseudoalteromonas luteoviolacea 2ta16.</title>
        <authorList>
            <person name="Allen E.E."/>
            <person name="Azam F."/>
            <person name="Podell S."/>
        </authorList>
    </citation>
    <scope>NUCLEOTIDE SEQUENCE [LARGE SCALE GENOMIC DNA]</scope>
    <source>
        <strain evidence="3 4">2ta16</strain>
    </source>
</reference>
<keyword evidence="1" id="KW-0902">Two-component regulatory system</keyword>
<dbReference type="RefSeq" id="WP_023399164.1">
    <property type="nucleotide sequence ID" value="NZ_AUSV01000036.1"/>
</dbReference>
<feature type="domain" description="HPt" evidence="2">
    <location>
        <begin position="32"/>
        <end position="94"/>
    </location>
</feature>
<dbReference type="InterPro" id="IPR036641">
    <property type="entry name" value="HPT_dom_sf"/>
</dbReference>
<organism evidence="3 4">
    <name type="scientific">Pseudoalteromonas luteoviolacea (strain 2ta16)</name>
    <dbReference type="NCBI Taxonomy" id="1353533"/>
    <lineage>
        <taxon>Bacteria</taxon>
        <taxon>Pseudomonadati</taxon>
        <taxon>Pseudomonadota</taxon>
        <taxon>Gammaproteobacteria</taxon>
        <taxon>Alteromonadales</taxon>
        <taxon>Pseudoalteromonadaceae</taxon>
        <taxon>Pseudoalteromonas</taxon>
    </lineage>
</organism>
<dbReference type="GO" id="GO:0004672">
    <property type="term" value="F:protein kinase activity"/>
    <property type="evidence" value="ECO:0007669"/>
    <property type="project" value="UniProtKB-ARBA"/>
</dbReference>
<evidence type="ECO:0000313" key="4">
    <source>
        <dbReference type="Proteomes" id="UP000017820"/>
    </source>
</evidence>
<dbReference type="GO" id="GO:0000160">
    <property type="term" value="P:phosphorelay signal transduction system"/>
    <property type="evidence" value="ECO:0007669"/>
    <property type="project" value="UniProtKB-KW"/>
</dbReference>
<protein>
    <submittedName>
        <fullName evidence="3">HPt domain protein</fullName>
    </submittedName>
</protein>
<dbReference type="Gene3D" id="1.20.120.160">
    <property type="entry name" value="HPT domain"/>
    <property type="match status" value="1"/>
</dbReference>
<evidence type="ECO:0000313" key="3">
    <source>
        <dbReference type="EMBL" id="ESP93433.1"/>
    </source>
</evidence>
<sequence length="118" mass="13533">MNTQLDQLKTLNHDTIIELVGDEPAKIQKFHTEFLKQSSVILRTIIQSFNIDDFSEIKSQAHFLKTSAKAVGAERSAYFLETIESYSLERDKAAIKQVIIKLNSEFNAIKKELTHDQH</sequence>
<gene>
    <name evidence="3" type="ORF">PL2TA16_03286</name>
</gene>
<dbReference type="Pfam" id="PF01627">
    <property type="entry name" value="Hpt"/>
    <property type="match status" value="1"/>
</dbReference>
<proteinExistence type="predicted"/>
<dbReference type="Proteomes" id="UP000017820">
    <property type="component" value="Unassembled WGS sequence"/>
</dbReference>
<accession>V4HUI8</accession>
<dbReference type="AlphaFoldDB" id="V4HUI8"/>
<name>V4HUI8_PSEL2</name>
<evidence type="ECO:0000259" key="2">
    <source>
        <dbReference type="Pfam" id="PF01627"/>
    </source>
</evidence>
<comment type="caution">
    <text evidence="3">The sequence shown here is derived from an EMBL/GenBank/DDBJ whole genome shotgun (WGS) entry which is preliminary data.</text>
</comment>
<dbReference type="PATRIC" id="fig|1353533.3.peg.2247"/>
<dbReference type="InterPro" id="IPR008207">
    <property type="entry name" value="Sig_transdc_His_kin_Hpt_dom"/>
</dbReference>
<dbReference type="EMBL" id="AUSV01000036">
    <property type="protein sequence ID" value="ESP93433.1"/>
    <property type="molecule type" value="Genomic_DNA"/>
</dbReference>
<evidence type="ECO:0000256" key="1">
    <source>
        <dbReference type="ARBA" id="ARBA00023012"/>
    </source>
</evidence>
<dbReference type="SUPFAM" id="SSF47226">
    <property type="entry name" value="Histidine-containing phosphotransfer domain, HPT domain"/>
    <property type="match status" value="1"/>
</dbReference>